<sequence length="78" mass="8388">MQGGEPGEMPRSPQRGGAADQRTKSDTRMDRLVRAAAATLVFTLKTSPSHARDTGGYVRIRRQPVAPTQRQGPATTLA</sequence>
<name>A0A976GCV4_9BURK</name>
<dbReference type="Proteomes" id="UP000256862">
    <property type="component" value="Plasmid CO2235_mp"/>
</dbReference>
<dbReference type="EMBL" id="OGUS01000139">
    <property type="protein sequence ID" value="SPC20804.1"/>
    <property type="molecule type" value="Genomic_DNA"/>
</dbReference>
<feature type="compositionally biased region" description="Polar residues" evidence="1">
    <location>
        <begin position="66"/>
        <end position="78"/>
    </location>
</feature>
<dbReference type="AlphaFoldDB" id="A0A976GCV4"/>
<gene>
    <name evidence="2" type="ORF">CO2235_MP40160</name>
</gene>
<feature type="region of interest" description="Disordered" evidence="1">
    <location>
        <begin position="48"/>
        <end position="78"/>
    </location>
</feature>
<reference evidence="2 3" key="1">
    <citation type="submission" date="2018-01" db="EMBL/GenBank/DDBJ databases">
        <authorList>
            <person name="Clerissi C."/>
        </authorList>
    </citation>
    <scope>NUCLEOTIDE SEQUENCE [LARGE SCALE GENOMIC DNA]</scope>
    <source>
        <strain evidence="2">Cupriavidus oxalaticus LMG 2235</strain>
        <plasmid evidence="3">co2235_mp</plasmid>
    </source>
</reference>
<organism evidence="2 3">
    <name type="scientific">Cupriavidus oxalaticus</name>
    <dbReference type="NCBI Taxonomy" id="96344"/>
    <lineage>
        <taxon>Bacteria</taxon>
        <taxon>Pseudomonadati</taxon>
        <taxon>Pseudomonadota</taxon>
        <taxon>Betaproteobacteria</taxon>
        <taxon>Burkholderiales</taxon>
        <taxon>Burkholderiaceae</taxon>
        <taxon>Cupriavidus</taxon>
    </lineage>
</organism>
<protein>
    <submittedName>
        <fullName evidence="2">Uncharacterized protein</fullName>
    </submittedName>
</protein>
<geneLocation type="plasmid" evidence="3">
    <name>co2235_mp</name>
</geneLocation>
<accession>A0A976GCV4</accession>
<proteinExistence type="predicted"/>
<feature type="region of interest" description="Disordered" evidence="1">
    <location>
        <begin position="1"/>
        <end position="29"/>
    </location>
</feature>
<comment type="caution">
    <text evidence="2">The sequence shown here is derived from an EMBL/GenBank/DDBJ whole genome shotgun (WGS) entry which is preliminary data.</text>
</comment>
<evidence type="ECO:0000313" key="2">
    <source>
        <dbReference type="EMBL" id="SPC20804.1"/>
    </source>
</evidence>
<evidence type="ECO:0000256" key="1">
    <source>
        <dbReference type="SAM" id="MobiDB-lite"/>
    </source>
</evidence>
<evidence type="ECO:0000313" key="3">
    <source>
        <dbReference type="Proteomes" id="UP000256862"/>
    </source>
</evidence>